<name>A0A2G5U8B2_9PELO</name>
<dbReference type="Pfam" id="PF00042">
    <property type="entry name" value="Globin"/>
    <property type="match status" value="1"/>
</dbReference>
<feature type="domain" description="Globin" evidence="6">
    <location>
        <begin position="63"/>
        <end position="218"/>
    </location>
</feature>
<organism evidence="7 8">
    <name type="scientific">Caenorhabditis nigoni</name>
    <dbReference type="NCBI Taxonomy" id="1611254"/>
    <lineage>
        <taxon>Eukaryota</taxon>
        <taxon>Metazoa</taxon>
        <taxon>Ecdysozoa</taxon>
        <taxon>Nematoda</taxon>
        <taxon>Chromadorea</taxon>
        <taxon>Rhabditida</taxon>
        <taxon>Rhabditina</taxon>
        <taxon>Rhabditomorpha</taxon>
        <taxon>Rhabditoidea</taxon>
        <taxon>Rhabditidae</taxon>
        <taxon>Peloderinae</taxon>
        <taxon>Caenorhabditis</taxon>
    </lineage>
</organism>
<dbReference type="OrthoDB" id="436496at2759"/>
<keyword evidence="4" id="KW-0561">Oxygen transport</keyword>
<dbReference type="InterPro" id="IPR009050">
    <property type="entry name" value="Globin-like_sf"/>
</dbReference>
<dbReference type="CDD" id="cd01040">
    <property type="entry name" value="Mb-like"/>
    <property type="match status" value="1"/>
</dbReference>
<dbReference type="InterPro" id="IPR044399">
    <property type="entry name" value="Mb-like_M"/>
</dbReference>
<evidence type="ECO:0000259" key="6">
    <source>
        <dbReference type="PROSITE" id="PS01033"/>
    </source>
</evidence>
<keyword evidence="2" id="KW-0479">Metal-binding</keyword>
<comment type="caution">
    <text evidence="7">The sequence shown here is derived from an EMBL/GenBank/DDBJ whole genome shotgun (WGS) entry which is preliminary data.</text>
</comment>
<dbReference type="InterPro" id="IPR000971">
    <property type="entry name" value="Globin"/>
</dbReference>
<keyword evidence="5" id="KW-0812">Transmembrane</keyword>
<dbReference type="GO" id="GO:0019825">
    <property type="term" value="F:oxygen binding"/>
    <property type="evidence" value="ECO:0007669"/>
    <property type="project" value="InterPro"/>
</dbReference>
<keyword evidence="1 4" id="KW-0349">Heme</keyword>
<dbReference type="PROSITE" id="PS01033">
    <property type="entry name" value="GLOBIN"/>
    <property type="match status" value="1"/>
</dbReference>
<evidence type="ECO:0000256" key="3">
    <source>
        <dbReference type="ARBA" id="ARBA00023004"/>
    </source>
</evidence>
<accession>A0A2G5U8B2</accession>
<evidence type="ECO:0000256" key="4">
    <source>
        <dbReference type="RuleBase" id="RU000356"/>
    </source>
</evidence>
<dbReference type="InterPro" id="IPR050532">
    <property type="entry name" value="Globin-like_OT"/>
</dbReference>
<keyword evidence="5" id="KW-1133">Transmembrane helix</keyword>
<dbReference type="InterPro" id="IPR012292">
    <property type="entry name" value="Globin/Proto"/>
</dbReference>
<dbReference type="PANTHER" id="PTHR46458">
    <property type="entry name" value="BLR2807 PROTEIN"/>
    <property type="match status" value="1"/>
</dbReference>
<dbReference type="GO" id="GO:0005344">
    <property type="term" value="F:oxygen carrier activity"/>
    <property type="evidence" value="ECO:0007669"/>
    <property type="project" value="UniProtKB-KW"/>
</dbReference>
<sequence length="259" mass="30196">MMTPIQQHHQNIFSALPSTPIISFFFFLLLRPFLCKKASGLQKKKKKSKEIEDMAPAAISWYCFTQEEKNDLEHSWNLVEGKKNHIACDIYEMIFNQCPEARRLFPKLKFVGSKPDRKNNEFAFQAMRFMQVIEGAVKALDHLTSLDVILDNLGRRHGKLEVNGKFRSYYWSVFLECSIYCLRHAFSKRMNDKEVDHVIILWRYLLRDVMKKIKAGTTADIAHRMHQMSIDDSRKYSLPAIQHKESNASSAGTDFDDIL</sequence>
<comment type="similarity">
    <text evidence="4">Belongs to the globin family.</text>
</comment>
<keyword evidence="8" id="KW-1185">Reference proteome</keyword>
<feature type="transmembrane region" description="Helical" evidence="5">
    <location>
        <begin position="12"/>
        <end position="34"/>
    </location>
</feature>
<keyword evidence="4" id="KW-0813">Transport</keyword>
<gene>
    <name evidence="7" type="primary">Cni-glb-19</name>
    <name evidence="7" type="synonym">Cnig_chr_IV.g15007</name>
    <name evidence="7" type="ORF">B9Z55_015007</name>
</gene>
<reference evidence="8" key="1">
    <citation type="submission" date="2017-10" db="EMBL/GenBank/DDBJ databases">
        <title>Rapid genome shrinkage in a self-fertile nematode reveals novel sperm competition proteins.</title>
        <authorList>
            <person name="Yin D."/>
            <person name="Schwarz E.M."/>
            <person name="Thomas C.G."/>
            <person name="Felde R.L."/>
            <person name="Korf I.F."/>
            <person name="Cutter A.D."/>
            <person name="Schartner C.M."/>
            <person name="Ralston E.J."/>
            <person name="Meyer B.J."/>
            <person name="Haag E.S."/>
        </authorList>
    </citation>
    <scope>NUCLEOTIDE SEQUENCE [LARGE SCALE GENOMIC DNA]</scope>
    <source>
        <strain evidence="8">JU1422</strain>
    </source>
</reference>
<dbReference type="PANTHER" id="PTHR46458:SF22">
    <property type="entry name" value="GLOBIN FAMILY PROFILE DOMAIN-CONTAINING PROTEIN"/>
    <property type="match status" value="1"/>
</dbReference>
<evidence type="ECO:0000256" key="5">
    <source>
        <dbReference type="SAM" id="Phobius"/>
    </source>
</evidence>
<keyword evidence="3" id="KW-0408">Iron</keyword>
<dbReference type="AlphaFoldDB" id="A0A2G5U8B2"/>
<dbReference type="Proteomes" id="UP000230233">
    <property type="component" value="Chromosome IV"/>
</dbReference>
<protein>
    <recommendedName>
        <fullName evidence="6">Globin domain-containing protein</fullName>
    </recommendedName>
</protein>
<dbReference type="SUPFAM" id="SSF46458">
    <property type="entry name" value="Globin-like"/>
    <property type="match status" value="1"/>
</dbReference>
<evidence type="ECO:0000256" key="2">
    <source>
        <dbReference type="ARBA" id="ARBA00022723"/>
    </source>
</evidence>
<dbReference type="STRING" id="1611254.A0A2G5U8B2"/>
<evidence type="ECO:0000256" key="1">
    <source>
        <dbReference type="ARBA" id="ARBA00022617"/>
    </source>
</evidence>
<dbReference type="GO" id="GO:0046872">
    <property type="term" value="F:metal ion binding"/>
    <property type="evidence" value="ECO:0007669"/>
    <property type="project" value="UniProtKB-KW"/>
</dbReference>
<dbReference type="GO" id="GO:0020037">
    <property type="term" value="F:heme binding"/>
    <property type="evidence" value="ECO:0007669"/>
    <property type="project" value="InterPro"/>
</dbReference>
<proteinExistence type="inferred from homology"/>
<dbReference type="Gene3D" id="1.10.490.10">
    <property type="entry name" value="Globins"/>
    <property type="match status" value="1"/>
</dbReference>
<dbReference type="EMBL" id="PDUG01000004">
    <property type="protein sequence ID" value="PIC35749.1"/>
    <property type="molecule type" value="Genomic_DNA"/>
</dbReference>
<evidence type="ECO:0000313" key="7">
    <source>
        <dbReference type="EMBL" id="PIC35749.1"/>
    </source>
</evidence>
<evidence type="ECO:0000313" key="8">
    <source>
        <dbReference type="Proteomes" id="UP000230233"/>
    </source>
</evidence>
<keyword evidence="5" id="KW-0472">Membrane</keyword>